<reference evidence="9 10" key="1">
    <citation type="submission" date="2024-04" db="EMBL/GenBank/DDBJ databases">
        <authorList>
            <person name="Waldvogel A.-M."/>
            <person name="Schoenle A."/>
        </authorList>
    </citation>
    <scope>NUCLEOTIDE SEQUENCE [LARGE SCALE GENOMIC DNA]</scope>
</reference>
<feature type="signal peptide" evidence="7">
    <location>
        <begin position="1"/>
        <end position="18"/>
    </location>
</feature>
<evidence type="ECO:0000256" key="3">
    <source>
        <dbReference type="ARBA" id="ARBA00022737"/>
    </source>
</evidence>
<dbReference type="Pfam" id="PF08742">
    <property type="entry name" value="C8"/>
    <property type="match status" value="3"/>
</dbReference>
<dbReference type="CDD" id="cd19941">
    <property type="entry name" value="TIL"/>
    <property type="match status" value="3"/>
</dbReference>
<dbReference type="Pfam" id="PF00094">
    <property type="entry name" value="VWD"/>
    <property type="match status" value="3"/>
</dbReference>
<dbReference type="InterPro" id="IPR001846">
    <property type="entry name" value="VWF_type-D"/>
</dbReference>
<feature type="chain" id="PRO_5043517016" description="VWFD domain-containing protein" evidence="7">
    <location>
        <begin position="19"/>
        <end position="1273"/>
    </location>
</feature>
<dbReference type="Pfam" id="PF01826">
    <property type="entry name" value="TIL"/>
    <property type="match status" value="2"/>
</dbReference>
<name>A0AAV2LLX0_KNICA</name>
<dbReference type="PROSITE" id="PS51233">
    <property type="entry name" value="VWFD"/>
    <property type="match status" value="3"/>
</dbReference>
<dbReference type="Pfam" id="PF25962">
    <property type="entry name" value="TIL_OTOGL_Mucin"/>
    <property type="match status" value="1"/>
</dbReference>
<dbReference type="GO" id="GO:0031012">
    <property type="term" value="C:extracellular matrix"/>
    <property type="evidence" value="ECO:0007669"/>
    <property type="project" value="TreeGrafter"/>
</dbReference>
<dbReference type="FunFam" id="2.10.25.10:FF:000674">
    <property type="entry name" value="Mucin-2"/>
    <property type="match status" value="1"/>
</dbReference>
<dbReference type="PANTHER" id="PTHR11339:SF408">
    <property type="entry name" value="MUCIN-5B"/>
    <property type="match status" value="1"/>
</dbReference>
<organism evidence="9 10">
    <name type="scientific">Knipowitschia caucasica</name>
    <name type="common">Caucasian dwarf goby</name>
    <name type="synonym">Pomatoschistus caucasicus</name>
    <dbReference type="NCBI Taxonomy" id="637954"/>
    <lineage>
        <taxon>Eukaryota</taxon>
        <taxon>Metazoa</taxon>
        <taxon>Chordata</taxon>
        <taxon>Craniata</taxon>
        <taxon>Vertebrata</taxon>
        <taxon>Euteleostomi</taxon>
        <taxon>Actinopterygii</taxon>
        <taxon>Neopterygii</taxon>
        <taxon>Teleostei</taxon>
        <taxon>Neoteleostei</taxon>
        <taxon>Acanthomorphata</taxon>
        <taxon>Gobiaria</taxon>
        <taxon>Gobiiformes</taxon>
        <taxon>Gobioidei</taxon>
        <taxon>Gobiidae</taxon>
        <taxon>Gobiinae</taxon>
        <taxon>Knipowitschia</taxon>
    </lineage>
</organism>
<dbReference type="InterPro" id="IPR002919">
    <property type="entry name" value="TIL_dom"/>
</dbReference>
<gene>
    <name evidence="9" type="ORF">KC01_LOCUS31039</name>
</gene>
<feature type="domain" description="VWFD" evidence="8">
    <location>
        <begin position="32"/>
        <end position="204"/>
    </location>
</feature>
<evidence type="ECO:0000259" key="8">
    <source>
        <dbReference type="PROSITE" id="PS51233"/>
    </source>
</evidence>
<evidence type="ECO:0000256" key="5">
    <source>
        <dbReference type="ARBA" id="ARBA00023180"/>
    </source>
</evidence>
<dbReference type="InterPro" id="IPR036084">
    <property type="entry name" value="Ser_inhib-like_sf"/>
</dbReference>
<dbReference type="PANTHER" id="PTHR11339">
    <property type="entry name" value="EXTRACELLULAR MATRIX GLYCOPROTEIN RELATED"/>
    <property type="match status" value="1"/>
</dbReference>
<dbReference type="Proteomes" id="UP001497482">
    <property type="component" value="Chromosome 4"/>
</dbReference>
<dbReference type="SMART" id="SM00215">
    <property type="entry name" value="VWC_out"/>
    <property type="match status" value="1"/>
</dbReference>
<evidence type="ECO:0000313" key="10">
    <source>
        <dbReference type="Proteomes" id="UP001497482"/>
    </source>
</evidence>
<dbReference type="EMBL" id="OZ035826">
    <property type="protein sequence ID" value="CAL1603347.1"/>
    <property type="molecule type" value="Genomic_DNA"/>
</dbReference>
<evidence type="ECO:0000256" key="4">
    <source>
        <dbReference type="ARBA" id="ARBA00023157"/>
    </source>
</evidence>
<dbReference type="SMART" id="SM00832">
    <property type="entry name" value="C8"/>
    <property type="match status" value="3"/>
</dbReference>
<dbReference type="SMART" id="SM00216">
    <property type="entry name" value="VWD"/>
    <property type="match status" value="3"/>
</dbReference>
<dbReference type="Gene3D" id="2.10.25.10">
    <property type="entry name" value="Laminin"/>
    <property type="match status" value="3"/>
</dbReference>
<sequence>MGTTPWLLYIALLPVVLAQNAVAPANSSHLNQVCTTWGNSHWKTYDGQFYTVPSACNHVVTSVCDDSSGIFFTIQMKRSLDTDNHTIKQILIKVEGTIIELDSSSDTTAIVDGQTVKLPHVVYGVSLFSTLSSITVDATVGFKVIWNLDDSLDIEMDNQFRGQLCGLCGNFDGALNDFIQDGFLLSLQDFAEAYKVNGPTESCDVPSPPPVQSCVEEEFCQNIFSSIPFKDCVDVLNVEEFISMCRFDMCCNISVPCKTISEFSRECVHAGRRPPTWRSESMCNVQCPYNMVFQECSSACQDTCSNNQASQTCDSHCLDRCTCPSGMCSLVGGAHINTFDGKNYFFHGDCGYVLTKSNGSEFTVVADVEKCGLSDIGTCLRGVTLALYSSSLIVKIKASGQVFVNNMFSQLPLFTPDISVFKPSNTHTVISTKVGLQLLVQIKPIMQVFATVDASIRETTLGLCGDFNGKELDDFKALSGLTEATSAAFANSWKTRAMCPDIQQKLQNPCTQAISKKDYGDYWCQKMGEQLFAQCHSAVDFNDWVMKCKYDVCAGENSEESLCASVSSYVQTCSMAGVYVQNWRDLMCAKYSTCPTGTVYSYNMTSCQRTCKSLNQKDYTCQNNIPVVDGCGCAEGTYLNSDGQCVPPTDCPCYDDDNIIPPGQSIHKDGYKCICRAGVLKCAGSSVKDNCTAPMQYFECSSAPGETGSECQKSCNTLDMPCISSGCTSGCMCSPGMVSDGNGGCITESQCPCLHNGNIYHPGETLTVDCNTCSCKDRKFTCTSNVCDSVCGIYGDGHYVTFDDKRYDFNGQCQYTLLQDYCNGTNSGTFRIISENKPCGTTGTTCSRSIKIYLGEEEYQLREEKFHVVKGGTVKPAQVRKMGLYLVVTLEMGLVLMWDMKTSLFIKLNPEYEGRVCGLCGQYDGKSANDFTTRNGELVNDVLVFGNSWKVSSSCPNAGLISDPCSTHGYRAAWAQKQCSIIISATFKTCHSQVDPGPYFDSCVRDSCACDTGGDCECLCTAVAAYAKACNEAGACVRWRTPTLCPVFCDYYNKPGDCEWHYKPCGASCMKTCRNPSGNCSSLITAVEGCYPQCPPSQPFFDEDSMTCVTKDTCGCFDENGNHYHVGEPVPSGNCNTCVCAISGIHCDYNTSACKCYINGNIYQYGEVIYNTTDGLGNCITAECGEDGEAKRKVYPCVFTTTAVPTTFVFTTTKPITTGPGPITTVTTGPTTESTTTAETTTTGPVEPTTSEVTTVVSTTPSVTTETTSVTTC</sequence>
<keyword evidence="10" id="KW-1185">Reference proteome</keyword>
<evidence type="ECO:0000256" key="6">
    <source>
        <dbReference type="SAM" id="MobiDB-lite"/>
    </source>
</evidence>
<dbReference type="AlphaFoldDB" id="A0AAV2LLX0"/>
<keyword evidence="5" id="KW-0325">Glycoprotein</keyword>
<keyword evidence="4" id="KW-1015">Disulfide bond</keyword>
<dbReference type="SUPFAM" id="SSF57567">
    <property type="entry name" value="Serine protease inhibitors"/>
    <property type="match status" value="4"/>
</dbReference>
<keyword evidence="2" id="KW-0964">Secreted</keyword>
<protein>
    <recommendedName>
        <fullName evidence="8">VWFD domain-containing protein</fullName>
    </recommendedName>
</protein>
<feature type="domain" description="VWFD" evidence="8">
    <location>
        <begin position="789"/>
        <end position="956"/>
    </location>
</feature>
<dbReference type="GO" id="GO:0005615">
    <property type="term" value="C:extracellular space"/>
    <property type="evidence" value="ECO:0007669"/>
    <property type="project" value="TreeGrafter"/>
</dbReference>
<keyword evidence="3" id="KW-0677">Repeat</keyword>
<evidence type="ECO:0000256" key="7">
    <source>
        <dbReference type="SAM" id="SignalP"/>
    </source>
</evidence>
<dbReference type="InterPro" id="IPR001007">
    <property type="entry name" value="VWF_dom"/>
</dbReference>
<evidence type="ECO:0000256" key="1">
    <source>
        <dbReference type="ARBA" id="ARBA00004613"/>
    </source>
</evidence>
<comment type="subcellular location">
    <subcellularLocation>
        <location evidence="1">Secreted</location>
    </subcellularLocation>
</comment>
<keyword evidence="7" id="KW-0732">Signal</keyword>
<feature type="domain" description="VWFD" evidence="8">
    <location>
        <begin position="326"/>
        <end position="500"/>
    </location>
</feature>
<evidence type="ECO:0000313" key="9">
    <source>
        <dbReference type="EMBL" id="CAL1603347.1"/>
    </source>
</evidence>
<dbReference type="InterPro" id="IPR014853">
    <property type="entry name" value="VWF/SSPO/ZAN-like_Cys-rich_dom"/>
</dbReference>
<feature type="region of interest" description="Disordered" evidence="6">
    <location>
        <begin position="1220"/>
        <end position="1249"/>
    </location>
</feature>
<accession>A0AAV2LLX0</accession>
<proteinExistence type="predicted"/>
<dbReference type="InterPro" id="IPR058753">
    <property type="entry name" value="TIL_OTOGL_Mucin"/>
</dbReference>
<evidence type="ECO:0000256" key="2">
    <source>
        <dbReference type="ARBA" id="ARBA00022525"/>
    </source>
</evidence>
<dbReference type="InterPro" id="IPR050780">
    <property type="entry name" value="Mucin_vWF_Thrombospondin_sf"/>
</dbReference>